<reference evidence="2 3" key="1">
    <citation type="journal article" date="2019" name="Int. J. Syst. Evol. Microbiol.">
        <title>The Global Catalogue of Microorganisms (GCM) 10K type strain sequencing project: providing services to taxonomists for standard genome sequencing and annotation.</title>
        <authorList>
            <consortium name="The Broad Institute Genomics Platform"/>
            <consortium name="The Broad Institute Genome Sequencing Center for Infectious Disease"/>
            <person name="Wu L."/>
            <person name="Ma J."/>
        </authorList>
    </citation>
    <scope>NUCLEOTIDE SEQUENCE [LARGE SCALE GENOMIC DNA]</scope>
    <source>
        <strain evidence="2 3">JCM 17504</strain>
    </source>
</reference>
<dbReference type="Proteomes" id="UP001501729">
    <property type="component" value="Unassembled WGS sequence"/>
</dbReference>
<sequence>MLNGSQGVGARPIDVTNTPIDVLASCGYKWLCGPYGTGFTWLAPEVIKSLSPVQAYWLPMQAGRPLDEMQNLPLRTDLGTSGLDVFGTANFNNFMPWTASIEYLNDIGIDSIANHGERLVNRLIKGVKSSPFGVLTPNEPERRANIVVLHHPTEELVQETHVKLSQIGFHTALREGNLRISPHLYNTIEEIDELGDLLTNVSVSN</sequence>
<dbReference type="EMBL" id="BAABKX010000024">
    <property type="protein sequence ID" value="GAA5062940.1"/>
    <property type="molecule type" value="Genomic_DNA"/>
</dbReference>
<comment type="caution">
    <text evidence="2">The sequence shown here is derived from an EMBL/GenBank/DDBJ whole genome shotgun (WGS) entry which is preliminary data.</text>
</comment>
<dbReference type="InterPro" id="IPR000192">
    <property type="entry name" value="Aminotrans_V_dom"/>
</dbReference>
<dbReference type="PANTHER" id="PTHR43586:SF15">
    <property type="entry name" value="BLR3095 PROTEIN"/>
    <property type="match status" value="1"/>
</dbReference>
<dbReference type="InterPro" id="IPR015421">
    <property type="entry name" value="PyrdxlP-dep_Trfase_major"/>
</dbReference>
<dbReference type="InterPro" id="IPR015424">
    <property type="entry name" value="PyrdxlP-dep_Trfase"/>
</dbReference>
<dbReference type="Gene3D" id="3.90.1150.10">
    <property type="entry name" value="Aspartate Aminotransferase, domain 1"/>
    <property type="match status" value="1"/>
</dbReference>
<gene>
    <name evidence="2" type="ORF">GCM10025751_50830</name>
</gene>
<dbReference type="InterPro" id="IPR015422">
    <property type="entry name" value="PyrdxlP-dep_Trfase_small"/>
</dbReference>
<protein>
    <recommendedName>
        <fullName evidence="1">Aminotransferase class V domain-containing protein</fullName>
    </recommendedName>
</protein>
<dbReference type="PANTHER" id="PTHR43586">
    <property type="entry name" value="CYSTEINE DESULFURASE"/>
    <property type="match status" value="1"/>
</dbReference>
<name>A0AAV3UQF1_9EURY</name>
<accession>A0AAV3UQF1</accession>
<evidence type="ECO:0000259" key="1">
    <source>
        <dbReference type="Pfam" id="PF00266"/>
    </source>
</evidence>
<keyword evidence="3" id="KW-1185">Reference proteome</keyword>
<organism evidence="2 3">
    <name type="scientific">Haladaptatus pallidirubidus</name>
    <dbReference type="NCBI Taxonomy" id="1008152"/>
    <lineage>
        <taxon>Archaea</taxon>
        <taxon>Methanobacteriati</taxon>
        <taxon>Methanobacteriota</taxon>
        <taxon>Stenosarchaea group</taxon>
        <taxon>Halobacteria</taxon>
        <taxon>Halobacteriales</taxon>
        <taxon>Haladaptataceae</taxon>
        <taxon>Haladaptatus</taxon>
    </lineage>
</organism>
<dbReference type="AlphaFoldDB" id="A0AAV3UQF1"/>
<dbReference type="Pfam" id="PF00266">
    <property type="entry name" value="Aminotran_5"/>
    <property type="match status" value="1"/>
</dbReference>
<proteinExistence type="predicted"/>
<evidence type="ECO:0000313" key="3">
    <source>
        <dbReference type="Proteomes" id="UP001501729"/>
    </source>
</evidence>
<feature type="domain" description="Aminotransferase class V" evidence="1">
    <location>
        <begin position="4"/>
        <end position="194"/>
    </location>
</feature>
<dbReference type="Gene3D" id="3.40.640.10">
    <property type="entry name" value="Type I PLP-dependent aspartate aminotransferase-like (Major domain)"/>
    <property type="match status" value="1"/>
</dbReference>
<dbReference type="SUPFAM" id="SSF53383">
    <property type="entry name" value="PLP-dependent transferases"/>
    <property type="match status" value="1"/>
</dbReference>
<evidence type="ECO:0000313" key="2">
    <source>
        <dbReference type="EMBL" id="GAA5062940.1"/>
    </source>
</evidence>